<dbReference type="Gene3D" id="3.60.10.10">
    <property type="entry name" value="Endonuclease/exonuclease/phosphatase"/>
    <property type="match status" value="1"/>
</dbReference>
<dbReference type="InterPro" id="IPR036514">
    <property type="entry name" value="SGNH_hydro_sf"/>
</dbReference>
<dbReference type="InterPro" id="IPR051532">
    <property type="entry name" value="Ester_Hydrolysis_Enzymes"/>
</dbReference>
<dbReference type="PANTHER" id="PTHR30383:SF5">
    <property type="entry name" value="SGNH HYDROLASE-TYPE ESTERASE DOMAIN-CONTAINING PROTEIN"/>
    <property type="match status" value="1"/>
</dbReference>
<dbReference type="EMBL" id="BONX01000071">
    <property type="protein sequence ID" value="GIH01429.1"/>
    <property type="molecule type" value="Genomic_DNA"/>
</dbReference>
<evidence type="ECO:0000259" key="2">
    <source>
        <dbReference type="Pfam" id="PF13472"/>
    </source>
</evidence>
<reference evidence="3 4" key="1">
    <citation type="submission" date="2021-01" db="EMBL/GenBank/DDBJ databases">
        <title>Whole genome shotgun sequence of Plantactinospora mayteni NBRC 109088.</title>
        <authorList>
            <person name="Komaki H."/>
            <person name="Tamura T."/>
        </authorList>
    </citation>
    <scope>NUCLEOTIDE SEQUENCE [LARGE SCALE GENOMIC DNA]</scope>
    <source>
        <strain evidence="3 4">NBRC 109088</strain>
    </source>
</reference>
<gene>
    <name evidence="3" type="ORF">Pma05_80010</name>
</gene>
<dbReference type="SUPFAM" id="SSF56219">
    <property type="entry name" value="DNase I-like"/>
    <property type="match status" value="1"/>
</dbReference>
<dbReference type="InterPro" id="IPR028994">
    <property type="entry name" value="Integrin_alpha_N"/>
</dbReference>
<evidence type="ECO:0000313" key="4">
    <source>
        <dbReference type="Proteomes" id="UP000621500"/>
    </source>
</evidence>
<comment type="caution">
    <text evidence="3">The sequence shown here is derived from an EMBL/GenBank/DDBJ whole genome shotgun (WGS) entry which is preliminary data.</text>
</comment>
<dbReference type="SUPFAM" id="SSF52266">
    <property type="entry name" value="SGNH hydrolase"/>
    <property type="match status" value="1"/>
</dbReference>
<dbReference type="SUPFAM" id="SSF69318">
    <property type="entry name" value="Integrin alpha N-terminal domain"/>
    <property type="match status" value="1"/>
</dbReference>
<organism evidence="3 4">
    <name type="scientific">Plantactinospora mayteni</name>
    <dbReference type="NCBI Taxonomy" id="566021"/>
    <lineage>
        <taxon>Bacteria</taxon>
        <taxon>Bacillati</taxon>
        <taxon>Actinomycetota</taxon>
        <taxon>Actinomycetes</taxon>
        <taxon>Micromonosporales</taxon>
        <taxon>Micromonosporaceae</taxon>
        <taxon>Plantactinospora</taxon>
    </lineage>
</organism>
<dbReference type="RefSeq" id="WP_203862686.1">
    <property type="nucleotide sequence ID" value="NZ_BAAAZQ010000038.1"/>
</dbReference>
<dbReference type="Pfam" id="PF13472">
    <property type="entry name" value="Lipase_GDSL_2"/>
    <property type="match status" value="1"/>
</dbReference>
<dbReference type="Pfam" id="PF13517">
    <property type="entry name" value="FG-GAP_3"/>
    <property type="match status" value="2"/>
</dbReference>
<name>A0ABQ4F3E6_9ACTN</name>
<proteinExistence type="predicted"/>
<dbReference type="Gene3D" id="3.40.50.1110">
    <property type="entry name" value="SGNH hydrolase"/>
    <property type="match status" value="1"/>
</dbReference>
<dbReference type="Proteomes" id="UP000621500">
    <property type="component" value="Unassembled WGS sequence"/>
</dbReference>
<keyword evidence="4" id="KW-1185">Reference proteome</keyword>
<sequence>MTSILKHRPRIGVVAVIVVLAATLVVVGHGGPAVAEDRPLSSTPLFTWNMQGANEAGANNNKWQNSVRRYARQFSIVMLQEAGAAPAESATRLPDLTRTTIDGHGAIVTHTIQHHSWNLGTQSRPDMRDIYFLHTQNGVGGRVNLAMVVNGQPDEVNVVQNPVDAGRTALGVRYGASWYFTVHGLSGGGGDSAVLLDAVDDQVMRWADDRNVTYQWTVGGDFNVEPNVLAGRDRFPVARILHTNSNTPTHNSGSRLDYFVTDNFGDDVGSGWVVDIPPSDHRPVAVGRLRANAEPPSSIRLMPMGDSITQGLGSGNESGARDEIQADIGQISDGQLFGNPDSLLLFDSLERRDLVGERQHGSGIPDRDHEGWPGYTIDQIAQEASDAVPAMRPNVVTLLAGTNDMVRNVDVANAPGRLSRLIDQIYQWSPRVAIVVATLPPSQDEAYQGRINAYNAAIRQMLDARIVNGDHLVRVDLSAVTTADLADVVHPTDAGYRKIADAFVAGVRTALINGWVESPAPVEQPSGCLVRGGYDPRGRIWGGLPGDPDVARAMRYADIDGDGVDDIIWISPTGAATAWLNRSRDGGSTWIYRGEIAMGTGLGPDRVFFADLDNDRRDDYIVIRPNNVIDAFYNRGGDTVDADGWHAGFEPHLNYGRGTDSPVDRIRFADLDGDGRADYVRLLDFNNRVEVFYNRGGDTPGHNGWQPGGAILTNLPSRSNTQIEFADLNCDRRADYIALDARGVPTAWFNTGRSDWLERGQIATGTGGVIALPELDGDGRADWVRIARNGALDAWMNRGGD</sequence>
<dbReference type="PRINTS" id="PR01388">
    <property type="entry name" value="CDTOXINB"/>
</dbReference>
<dbReference type="PANTHER" id="PTHR30383">
    <property type="entry name" value="THIOESTERASE 1/PROTEASE 1/LYSOPHOSPHOLIPASE L1"/>
    <property type="match status" value="1"/>
</dbReference>
<dbReference type="InterPro" id="IPR013517">
    <property type="entry name" value="FG-GAP"/>
</dbReference>
<protein>
    <recommendedName>
        <fullName evidence="2">SGNH hydrolase-type esterase domain-containing protein</fullName>
    </recommendedName>
</protein>
<evidence type="ECO:0000256" key="1">
    <source>
        <dbReference type="ARBA" id="ARBA00022729"/>
    </source>
</evidence>
<evidence type="ECO:0000313" key="3">
    <source>
        <dbReference type="EMBL" id="GIH01429.1"/>
    </source>
</evidence>
<dbReference type="InterPro" id="IPR036691">
    <property type="entry name" value="Endo/exonu/phosph_ase_sf"/>
</dbReference>
<feature type="domain" description="SGNH hydrolase-type esterase" evidence="2">
    <location>
        <begin position="304"/>
        <end position="497"/>
    </location>
</feature>
<dbReference type="CDD" id="cd01833">
    <property type="entry name" value="XynB_like"/>
    <property type="match status" value="1"/>
</dbReference>
<dbReference type="InterPro" id="IPR003539">
    <property type="entry name" value="CD_toxinB"/>
</dbReference>
<keyword evidence="1" id="KW-0732">Signal</keyword>
<dbReference type="InterPro" id="IPR013830">
    <property type="entry name" value="SGNH_hydro"/>
</dbReference>
<accession>A0ABQ4F3E6</accession>